<accession>A0A226C0W3</accession>
<feature type="domain" description="PPM-type phosphatase" evidence="1">
    <location>
        <begin position="48"/>
        <end position="208"/>
    </location>
</feature>
<dbReference type="OrthoDB" id="1090916at2"/>
<gene>
    <name evidence="2" type="ORF">CDO51_00210</name>
</gene>
<dbReference type="AlphaFoldDB" id="A0A226C0W3"/>
<dbReference type="Proteomes" id="UP000214588">
    <property type="component" value="Unassembled WGS sequence"/>
</dbReference>
<organism evidence="2 3">
    <name type="scientific">Natranaerobius trueperi</name>
    <dbReference type="NCBI Taxonomy" id="759412"/>
    <lineage>
        <taxon>Bacteria</taxon>
        <taxon>Bacillati</taxon>
        <taxon>Bacillota</taxon>
        <taxon>Clostridia</taxon>
        <taxon>Natranaerobiales</taxon>
        <taxon>Natranaerobiaceae</taxon>
        <taxon>Natranaerobius</taxon>
    </lineage>
</organism>
<dbReference type="Pfam" id="PF07228">
    <property type="entry name" value="SpoIIE"/>
    <property type="match status" value="1"/>
</dbReference>
<name>A0A226C0W3_9FIRM</name>
<keyword evidence="3" id="KW-1185">Reference proteome</keyword>
<evidence type="ECO:0000313" key="2">
    <source>
        <dbReference type="EMBL" id="OWZ84866.1"/>
    </source>
</evidence>
<proteinExistence type="predicted"/>
<protein>
    <submittedName>
        <fullName evidence="2">Serine/threonine protein phosphatase</fullName>
    </submittedName>
</protein>
<dbReference type="SUPFAM" id="SSF81606">
    <property type="entry name" value="PP2C-like"/>
    <property type="match status" value="1"/>
</dbReference>
<comment type="caution">
    <text evidence="2">The sequence shown here is derived from an EMBL/GenBank/DDBJ whole genome shotgun (WGS) entry which is preliminary data.</text>
</comment>
<dbReference type="InterPro" id="IPR001932">
    <property type="entry name" value="PPM-type_phosphatase-like_dom"/>
</dbReference>
<dbReference type="InterPro" id="IPR036457">
    <property type="entry name" value="PPM-type-like_dom_sf"/>
</dbReference>
<dbReference type="Gene3D" id="3.60.40.10">
    <property type="entry name" value="PPM-type phosphatase domain"/>
    <property type="match status" value="1"/>
</dbReference>
<reference evidence="2 3" key="1">
    <citation type="submission" date="2017-06" db="EMBL/GenBank/DDBJ databases">
        <title>Draft Genome Sequence of Natranaerobius trueperi halophilic, alkalithermophilic bacteria from soda lakes.</title>
        <authorList>
            <person name="Zhao B."/>
        </authorList>
    </citation>
    <scope>NUCLEOTIDE SEQUENCE [LARGE SCALE GENOMIC DNA]</scope>
    <source>
        <strain evidence="2 3">DSM 18760</strain>
    </source>
</reference>
<sequence>MGFFIDYAYDYINKNKEELSRDNIEIIETREDTIIILSDGLGTTTRKARTMLEGGATLYETIETITSTLPFCNVRKLAYSTLTILKISKSGKTHIVEYDNPPVFFIRDGRLVNLNKKERIIHGKKILESKVQLIKGDSIVLVSDGVINAGEGEVLTSGWQWENVAKYLVKQSKIEKCSKLISKRVIDTANFLSNEKPGDDTSIVVVKARETEKLQVFTGPPKDQNDDSKLVQKILQSKGKKIICGGTAANIVSRETGRDIEVDVTTGTDEVPPVAKIEGFDLVTEGVLTLSKVLENIDDYLVDTHLKDSSWSSQSKDGASRLTKLFIEDCTHMHFYVGEAINKAHQNPDLPDLGIKTQVIKGIKERLENMGKKVTIEYY</sequence>
<dbReference type="RefSeq" id="WP_089022290.1">
    <property type="nucleotide sequence ID" value="NZ_NIQC01000001.1"/>
</dbReference>
<evidence type="ECO:0000313" key="3">
    <source>
        <dbReference type="Proteomes" id="UP000214588"/>
    </source>
</evidence>
<evidence type="ECO:0000259" key="1">
    <source>
        <dbReference type="Pfam" id="PF07228"/>
    </source>
</evidence>
<dbReference type="EMBL" id="NIQC01000001">
    <property type="protein sequence ID" value="OWZ84866.1"/>
    <property type="molecule type" value="Genomic_DNA"/>
</dbReference>